<evidence type="ECO:0000256" key="2">
    <source>
        <dbReference type="SAM" id="SignalP"/>
    </source>
</evidence>
<reference evidence="3" key="1">
    <citation type="journal article" date="2010" name="Science">
        <title>Plasticity of animal genome architecture unmasked by rapid evolution of a pelagic tunicate.</title>
        <authorList>
            <person name="Denoeud F."/>
            <person name="Henriet S."/>
            <person name="Mungpakdee S."/>
            <person name="Aury J.M."/>
            <person name="Da Silva C."/>
            <person name="Brinkmann H."/>
            <person name="Mikhaleva J."/>
            <person name="Olsen L.C."/>
            <person name="Jubin C."/>
            <person name="Canestro C."/>
            <person name="Bouquet J.M."/>
            <person name="Danks G."/>
            <person name="Poulain J."/>
            <person name="Campsteijn C."/>
            <person name="Adamski M."/>
            <person name="Cross I."/>
            <person name="Yadetie F."/>
            <person name="Muffato M."/>
            <person name="Louis A."/>
            <person name="Butcher S."/>
            <person name="Tsagkogeorga G."/>
            <person name="Konrad A."/>
            <person name="Singh S."/>
            <person name="Jensen M.F."/>
            <person name="Cong E.H."/>
            <person name="Eikeseth-Otteraa H."/>
            <person name="Noel B."/>
            <person name="Anthouard V."/>
            <person name="Porcel B.M."/>
            <person name="Kachouri-Lafond R."/>
            <person name="Nishino A."/>
            <person name="Ugolini M."/>
            <person name="Chourrout P."/>
            <person name="Nishida H."/>
            <person name="Aasland R."/>
            <person name="Huzurbazar S."/>
            <person name="Westhof E."/>
            <person name="Delsuc F."/>
            <person name="Lehrach H."/>
            <person name="Reinhardt R."/>
            <person name="Weissenbach J."/>
            <person name="Roy S.W."/>
            <person name="Artiguenave F."/>
            <person name="Postlethwait J.H."/>
            <person name="Manak J.R."/>
            <person name="Thompson E.M."/>
            <person name="Jaillon O."/>
            <person name="Du Pasquier L."/>
            <person name="Boudinot P."/>
            <person name="Liberles D.A."/>
            <person name="Volff J.N."/>
            <person name="Philippe H."/>
            <person name="Lenhard B."/>
            <person name="Roest Crollius H."/>
            <person name="Wincker P."/>
            <person name="Chourrout D."/>
        </authorList>
    </citation>
    <scope>NUCLEOTIDE SEQUENCE [LARGE SCALE GENOMIC DNA]</scope>
</reference>
<gene>
    <name evidence="3" type="ORF">GSOID_T00023708001</name>
</gene>
<dbReference type="AlphaFoldDB" id="E4Z1P5"/>
<feature type="chain" id="PRO_5003194338" evidence="2">
    <location>
        <begin position="18"/>
        <end position="182"/>
    </location>
</feature>
<organism evidence="3">
    <name type="scientific">Oikopleura dioica</name>
    <name type="common">Tunicate</name>
    <dbReference type="NCBI Taxonomy" id="34765"/>
    <lineage>
        <taxon>Eukaryota</taxon>
        <taxon>Metazoa</taxon>
        <taxon>Chordata</taxon>
        <taxon>Tunicata</taxon>
        <taxon>Appendicularia</taxon>
        <taxon>Copelata</taxon>
        <taxon>Oikopleuridae</taxon>
        <taxon>Oikopleura</taxon>
    </lineage>
</organism>
<protein>
    <submittedName>
        <fullName evidence="3">Uncharacterized protein</fullName>
    </submittedName>
</protein>
<sequence>MRIAFLLLATNVRSQEADEEEGPQIDPRALFMTQFQSMQGSLAIPFLMTGAANGQQSDYLQYLLLKTQNTCEAAKNALTLMMMTTSDDVVPIMPLIMTKLGGSSQKLSMFYLMSRMSRRVVDRFGRVSTVGIDMQTIMIYKDLREQCSSSETSSSNNTPESITSTTTSIAPTTVFPAGHPLG</sequence>
<dbReference type="EMBL" id="FN656538">
    <property type="protein sequence ID" value="CBY41623.1"/>
    <property type="molecule type" value="Genomic_DNA"/>
</dbReference>
<evidence type="ECO:0000313" key="3">
    <source>
        <dbReference type="EMBL" id="CBY41623.1"/>
    </source>
</evidence>
<evidence type="ECO:0000256" key="1">
    <source>
        <dbReference type="SAM" id="MobiDB-lite"/>
    </source>
</evidence>
<feature type="signal peptide" evidence="2">
    <location>
        <begin position="1"/>
        <end position="17"/>
    </location>
</feature>
<name>E4Z1P5_OIKDI</name>
<proteinExistence type="predicted"/>
<accession>E4Z1P5</accession>
<feature type="compositionally biased region" description="Low complexity" evidence="1">
    <location>
        <begin position="148"/>
        <end position="173"/>
    </location>
</feature>
<dbReference type="Proteomes" id="UP000011014">
    <property type="component" value="Unassembled WGS sequence"/>
</dbReference>
<feature type="region of interest" description="Disordered" evidence="1">
    <location>
        <begin position="148"/>
        <end position="182"/>
    </location>
</feature>
<keyword evidence="2" id="KW-0732">Signal</keyword>